<feature type="region of interest" description="Disordered" evidence="1">
    <location>
        <begin position="41"/>
        <end position="107"/>
    </location>
</feature>
<feature type="compositionally biased region" description="Basic and acidic residues" evidence="1">
    <location>
        <begin position="80"/>
        <end position="99"/>
    </location>
</feature>
<evidence type="ECO:0000313" key="2">
    <source>
        <dbReference type="EMBL" id="CAI9726628.1"/>
    </source>
</evidence>
<dbReference type="Proteomes" id="UP001162480">
    <property type="component" value="Chromosome 8"/>
</dbReference>
<evidence type="ECO:0000256" key="1">
    <source>
        <dbReference type="SAM" id="MobiDB-lite"/>
    </source>
</evidence>
<dbReference type="EMBL" id="OX597821">
    <property type="protein sequence ID" value="CAI9726628.1"/>
    <property type="molecule type" value="Genomic_DNA"/>
</dbReference>
<organism evidence="2 3">
    <name type="scientific">Octopus vulgaris</name>
    <name type="common">Common octopus</name>
    <dbReference type="NCBI Taxonomy" id="6645"/>
    <lineage>
        <taxon>Eukaryota</taxon>
        <taxon>Metazoa</taxon>
        <taxon>Spiralia</taxon>
        <taxon>Lophotrochozoa</taxon>
        <taxon>Mollusca</taxon>
        <taxon>Cephalopoda</taxon>
        <taxon>Coleoidea</taxon>
        <taxon>Octopodiformes</taxon>
        <taxon>Octopoda</taxon>
        <taxon>Incirrata</taxon>
        <taxon>Octopodidae</taxon>
        <taxon>Octopus</taxon>
    </lineage>
</organism>
<proteinExistence type="predicted"/>
<name>A0AA36B3D9_OCTVU</name>
<gene>
    <name evidence="2" type="ORF">OCTVUL_1B005148</name>
</gene>
<accession>A0AA36B3D9</accession>
<dbReference type="AlphaFoldDB" id="A0AA36B3D9"/>
<sequence>MNTEFWKMRTLQDGGFSFERKTIFTSQVLIKSNTDMVARSESRFLGNTMNRKAKKNAMLKEESKEEEEEVEEEEEEEAEEKEKEKEEQKKKKEEEEDGKKKKKRKKK</sequence>
<evidence type="ECO:0000313" key="3">
    <source>
        <dbReference type="Proteomes" id="UP001162480"/>
    </source>
</evidence>
<reference evidence="2" key="1">
    <citation type="submission" date="2023-08" db="EMBL/GenBank/DDBJ databases">
        <authorList>
            <person name="Alioto T."/>
            <person name="Alioto T."/>
            <person name="Gomez Garrido J."/>
        </authorList>
    </citation>
    <scope>NUCLEOTIDE SEQUENCE</scope>
</reference>
<protein>
    <submittedName>
        <fullName evidence="2">Uncharacterized protein</fullName>
    </submittedName>
</protein>
<feature type="compositionally biased region" description="Acidic residues" evidence="1">
    <location>
        <begin position="64"/>
        <end position="79"/>
    </location>
</feature>
<keyword evidence="3" id="KW-1185">Reference proteome</keyword>